<reference evidence="1" key="2">
    <citation type="submission" date="2021-04" db="EMBL/GenBank/DDBJ databases">
        <title>Isolation and genomic analysis of the ibuprofen-degrading bacterium Sphingomonas strain MPO218.</title>
        <authorList>
            <person name="Aulestia M."/>
            <person name="Flores A."/>
            <person name="Mangas E.L."/>
            <person name="Perez-Pulido A.J."/>
            <person name="Santero E."/>
            <person name="Camacho E.M."/>
        </authorList>
    </citation>
    <scope>NUCLEOTIDE SEQUENCE</scope>
    <source>
        <strain evidence="1">MPO218</strain>
    </source>
</reference>
<dbReference type="AlphaFoldDB" id="A0A975HBY3"/>
<gene>
    <name evidence="1" type="ORF">HRJ34_15740</name>
</gene>
<proteinExistence type="predicted"/>
<evidence type="ECO:0000313" key="2">
    <source>
        <dbReference type="Proteomes" id="UP000664914"/>
    </source>
</evidence>
<sequence>MAHREIWSRSRLGTKLSVTVSPDGEVIGFGLTNLISRTGVGDFISRNDARDLHAALGELLEELK</sequence>
<protein>
    <submittedName>
        <fullName evidence="1">Uncharacterized protein</fullName>
    </submittedName>
</protein>
<dbReference type="Proteomes" id="UP000664914">
    <property type="component" value="Chromosome"/>
</dbReference>
<name>A0A975HBY3_9SPHN</name>
<organism evidence="1 2">
    <name type="scientific">Rhizorhabdus wittichii</name>
    <dbReference type="NCBI Taxonomy" id="160791"/>
    <lineage>
        <taxon>Bacteria</taxon>
        <taxon>Pseudomonadati</taxon>
        <taxon>Pseudomonadota</taxon>
        <taxon>Alphaproteobacteria</taxon>
        <taxon>Sphingomonadales</taxon>
        <taxon>Sphingomonadaceae</taxon>
        <taxon>Rhizorhabdus</taxon>
    </lineage>
</organism>
<dbReference type="RefSeq" id="WP_208631772.1">
    <property type="nucleotide sequence ID" value="NZ_CP059319.1"/>
</dbReference>
<dbReference type="EMBL" id="CP059319">
    <property type="protein sequence ID" value="QTH19816.1"/>
    <property type="molecule type" value="Genomic_DNA"/>
</dbReference>
<evidence type="ECO:0000313" key="1">
    <source>
        <dbReference type="EMBL" id="QTH19816.1"/>
    </source>
</evidence>
<reference evidence="1" key="1">
    <citation type="submission" date="2020-07" db="EMBL/GenBank/DDBJ databases">
        <authorList>
            <person name="Camacho E."/>
        </authorList>
    </citation>
    <scope>NUCLEOTIDE SEQUENCE</scope>
    <source>
        <strain evidence="1">MPO218</strain>
    </source>
</reference>
<accession>A0A975HBY3</accession>